<accession>A0A252F6I3</accession>
<gene>
    <name evidence="4" type="ORF">CBW42_02105</name>
</gene>
<feature type="DNA-binding region" description="H-T-H motif" evidence="2">
    <location>
        <begin position="31"/>
        <end position="50"/>
    </location>
</feature>
<evidence type="ECO:0000313" key="5">
    <source>
        <dbReference type="Proteomes" id="UP000194903"/>
    </source>
</evidence>
<sequence>MKHDVTMLRTKKALAESLKNLMQSKPFSKITVSEITRDCGVNRKTFYCHFEDVYDLLKWMLEQEAIEVFKQFDLLVDYRDAIAFVMDYVDKNKHILNCAVDSVGRTGLKRFFYQDFIGIAHMMVDGIEREYGTHTSDEFRQFLCELFTEALAGVLIESFRPGQKWDRDQALTYITTILRSSILASLREAEKQGL</sequence>
<dbReference type="InterPro" id="IPR039532">
    <property type="entry name" value="TetR_C_Firmicutes"/>
</dbReference>
<evidence type="ECO:0000256" key="1">
    <source>
        <dbReference type="ARBA" id="ARBA00023125"/>
    </source>
</evidence>
<dbReference type="PANTHER" id="PTHR43479:SF7">
    <property type="entry name" value="TETR-FAMILY TRANSCRIPTIONAL REGULATOR"/>
    <property type="match status" value="1"/>
</dbReference>
<name>A0A252F6I3_9FIRM</name>
<dbReference type="SUPFAM" id="SSF46689">
    <property type="entry name" value="Homeodomain-like"/>
    <property type="match status" value="1"/>
</dbReference>
<dbReference type="AlphaFoldDB" id="A0A252F6I3"/>
<dbReference type="InterPro" id="IPR009057">
    <property type="entry name" value="Homeodomain-like_sf"/>
</dbReference>
<dbReference type="InterPro" id="IPR050624">
    <property type="entry name" value="HTH-type_Tx_Regulator"/>
</dbReference>
<dbReference type="Pfam" id="PF14278">
    <property type="entry name" value="TetR_C_8"/>
    <property type="match status" value="1"/>
</dbReference>
<dbReference type="GO" id="GO:0003677">
    <property type="term" value="F:DNA binding"/>
    <property type="evidence" value="ECO:0007669"/>
    <property type="project" value="UniProtKB-UniRule"/>
</dbReference>
<evidence type="ECO:0000256" key="2">
    <source>
        <dbReference type="PROSITE-ProRule" id="PRU00335"/>
    </source>
</evidence>
<dbReference type="PANTHER" id="PTHR43479">
    <property type="entry name" value="ACREF/ENVCD OPERON REPRESSOR-RELATED"/>
    <property type="match status" value="1"/>
</dbReference>
<dbReference type="Gene3D" id="1.10.357.10">
    <property type="entry name" value="Tetracycline Repressor, domain 2"/>
    <property type="match status" value="1"/>
</dbReference>
<dbReference type="RefSeq" id="WP_087017274.1">
    <property type="nucleotide sequence ID" value="NZ_NHOC01000002.1"/>
</dbReference>
<evidence type="ECO:0000259" key="3">
    <source>
        <dbReference type="PROSITE" id="PS50977"/>
    </source>
</evidence>
<proteinExistence type="predicted"/>
<dbReference type="Proteomes" id="UP000194903">
    <property type="component" value="Unassembled WGS sequence"/>
</dbReference>
<dbReference type="OrthoDB" id="9810250at2"/>
<evidence type="ECO:0000313" key="4">
    <source>
        <dbReference type="EMBL" id="OUM21387.1"/>
    </source>
</evidence>
<protein>
    <submittedName>
        <fullName evidence="4">TetR family transcriptional regulator</fullName>
    </submittedName>
</protein>
<dbReference type="PROSITE" id="PS50977">
    <property type="entry name" value="HTH_TETR_2"/>
    <property type="match status" value="1"/>
</dbReference>
<dbReference type="InterPro" id="IPR001647">
    <property type="entry name" value="HTH_TetR"/>
</dbReference>
<keyword evidence="1 2" id="KW-0238">DNA-binding</keyword>
<dbReference type="EMBL" id="NHOC01000002">
    <property type="protein sequence ID" value="OUM21387.1"/>
    <property type="molecule type" value="Genomic_DNA"/>
</dbReference>
<feature type="domain" description="HTH tetR-type" evidence="3">
    <location>
        <begin position="8"/>
        <end position="68"/>
    </location>
</feature>
<reference evidence="4 5" key="1">
    <citation type="submission" date="2017-05" db="EMBL/GenBank/DDBJ databases">
        <title>Butyricicoccus porcorum sp. nov. a butyrate-producing bacterium from the swine intestinal tract.</title>
        <authorList>
            <person name="Trachsel J."/>
            <person name="Humphrey S."/>
            <person name="Allen H.K."/>
        </authorList>
    </citation>
    <scope>NUCLEOTIDE SEQUENCE [LARGE SCALE GENOMIC DNA]</scope>
    <source>
        <strain evidence="4">BB10</strain>
    </source>
</reference>
<comment type="caution">
    <text evidence="4">The sequence shown here is derived from an EMBL/GenBank/DDBJ whole genome shotgun (WGS) entry which is preliminary data.</text>
</comment>
<organism evidence="4 5">
    <name type="scientific">Butyricicoccus porcorum</name>
    <dbReference type="NCBI Taxonomy" id="1945634"/>
    <lineage>
        <taxon>Bacteria</taxon>
        <taxon>Bacillati</taxon>
        <taxon>Bacillota</taxon>
        <taxon>Clostridia</taxon>
        <taxon>Eubacteriales</taxon>
        <taxon>Butyricicoccaceae</taxon>
        <taxon>Butyricicoccus</taxon>
    </lineage>
</organism>
<keyword evidence="5" id="KW-1185">Reference proteome</keyword>